<dbReference type="Pfam" id="PF08447">
    <property type="entry name" value="PAS_3"/>
    <property type="match status" value="3"/>
</dbReference>
<dbReference type="InterPro" id="IPR001610">
    <property type="entry name" value="PAC"/>
</dbReference>
<evidence type="ECO:0000256" key="1">
    <source>
        <dbReference type="ARBA" id="ARBA00000085"/>
    </source>
</evidence>
<feature type="domain" description="PAC" evidence="9">
    <location>
        <begin position="532"/>
        <end position="584"/>
    </location>
</feature>
<dbReference type="PROSITE" id="PS50112">
    <property type="entry name" value="PAS"/>
    <property type="match status" value="2"/>
</dbReference>
<feature type="domain" description="Histidine kinase" evidence="7">
    <location>
        <begin position="731"/>
        <end position="941"/>
    </location>
</feature>
<dbReference type="RefSeq" id="WP_135525151.1">
    <property type="nucleotide sequence ID" value="NZ_SRLH01000002.1"/>
</dbReference>
<dbReference type="InterPro" id="IPR003594">
    <property type="entry name" value="HATPase_dom"/>
</dbReference>
<evidence type="ECO:0000259" key="8">
    <source>
        <dbReference type="PROSITE" id="PS50112"/>
    </source>
</evidence>
<evidence type="ECO:0000256" key="5">
    <source>
        <dbReference type="ARBA" id="ARBA00022777"/>
    </source>
</evidence>
<evidence type="ECO:0000259" key="9">
    <source>
        <dbReference type="PROSITE" id="PS50113"/>
    </source>
</evidence>
<dbReference type="PROSITE" id="PS50113">
    <property type="entry name" value="PAC"/>
    <property type="match status" value="2"/>
</dbReference>
<keyword evidence="5" id="KW-0418">Kinase</keyword>
<dbReference type="SMART" id="SM00387">
    <property type="entry name" value="HATPase_c"/>
    <property type="match status" value="1"/>
</dbReference>
<dbReference type="PANTHER" id="PTHR43304:SF1">
    <property type="entry name" value="PAC DOMAIN-CONTAINING PROTEIN"/>
    <property type="match status" value="1"/>
</dbReference>
<keyword evidence="11" id="KW-1185">Reference proteome</keyword>
<dbReference type="Pfam" id="PF01590">
    <property type="entry name" value="GAF"/>
    <property type="match status" value="1"/>
</dbReference>
<dbReference type="SUPFAM" id="SSF55874">
    <property type="entry name" value="ATPase domain of HSP90 chaperone/DNA topoisomerase II/histidine kinase"/>
    <property type="match status" value="1"/>
</dbReference>
<evidence type="ECO:0000256" key="3">
    <source>
        <dbReference type="ARBA" id="ARBA00022553"/>
    </source>
</evidence>
<comment type="catalytic activity">
    <reaction evidence="1">
        <text>ATP + protein L-histidine = ADP + protein N-phospho-L-histidine.</text>
        <dbReference type="EC" id="2.7.13.3"/>
    </reaction>
</comment>
<feature type="domain" description="PAS" evidence="8">
    <location>
        <begin position="456"/>
        <end position="528"/>
    </location>
</feature>
<dbReference type="SMART" id="SM00091">
    <property type="entry name" value="PAS"/>
    <property type="match status" value="3"/>
</dbReference>
<dbReference type="Gene3D" id="3.30.450.40">
    <property type="match status" value="1"/>
</dbReference>
<gene>
    <name evidence="10" type="ORF">E4635_03035</name>
</gene>
<dbReference type="InterPro" id="IPR004358">
    <property type="entry name" value="Sig_transdc_His_kin-like_C"/>
</dbReference>
<dbReference type="Proteomes" id="UP000297407">
    <property type="component" value="Unassembled WGS sequence"/>
</dbReference>
<feature type="domain" description="PAC" evidence="9">
    <location>
        <begin position="661"/>
        <end position="713"/>
    </location>
</feature>
<keyword evidence="6" id="KW-0175">Coiled coil</keyword>
<dbReference type="InterPro" id="IPR036097">
    <property type="entry name" value="HisK_dim/P_sf"/>
</dbReference>
<dbReference type="InterPro" id="IPR036890">
    <property type="entry name" value="HATPase_C_sf"/>
</dbReference>
<keyword evidence="4" id="KW-0808">Transferase</keyword>
<name>A0A4Z0L940_9FLAO</name>
<dbReference type="InterPro" id="IPR013655">
    <property type="entry name" value="PAS_fold_3"/>
</dbReference>
<dbReference type="EMBL" id="SRLH01000002">
    <property type="protein sequence ID" value="TGD58841.1"/>
    <property type="molecule type" value="Genomic_DNA"/>
</dbReference>
<proteinExistence type="predicted"/>
<comment type="caution">
    <text evidence="10">The sequence shown here is derived from an EMBL/GenBank/DDBJ whole genome shotgun (WGS) entry which is preliminary data.</text>
</comment>
<evidence type="ECO:0000259" key="7">
    <source>
        <dbReference type="PROSITE" id="PS50109"/>
    </source>
</evidence>
<dbReference type="OrthoDB" id="5522855at2"/>
<dbReference type="Gene3D" id="1.10.287.130">
    <property type="match status" value="1"/>
</dbReference>
<dbReference type="InterPro" id="IPR035965">
    <property type="entry name" value="PAS-like_dom_sf"/>
</dbReference>
<dbReference type="InterPro" id="IPR052162">
    <property type="entry name" value="Sensor_kinase/Photoreceptor"/>
</dbReference>
<evidence type="ECO:0000256" key="4">
    <source>
        <dbReference type="ARBA" id="ARBA00022679"/>
    </source>
</evidence>
<evidence type="ECO:0000313" key="10">
    <source>
        <dbReference type="EMBL" id="TGD58841.1"/>
    </source>
</evidence>
<dbReference type="CDD" id="cd00082">
    <property type="entry name" value="HisKA"/>
    <property type="match status" value="1"/>
</dbReference>
<dbReference type="EC" id="2.7.13.3" evidence="2"/>
<keyword evidence="3" id="KW-0597">Phosphoprotein</keyword>
<protein>
    <recommendedName>
        <fullName evidence="2">histidine kinase</fullName>
        <ecNumber evidence="2">2.7.13.3</ecNumber>
    </recommendedName>
</protein>
<dbReference type="Pfam" id="PF02518">
    <property type="entry name" value="HATPase_c"/>
    <property type="match status" value="1"/>
</dbReference>
<dbReference type="SUPFAM" id="SSF55781">
    <property type="entry name" value="GAF domain-like"/>
    <property type="match status" value="1"/>
</dbReference>
<dbReference type="SUPFAM" id="SSF55785">
    <property type="entry name" value="PYP-like sensor domain (PAS domain)"/>
    <property type="match status" value="3"/>
</dbReference>
<dbReference type="PANTHER" id="PTHR43304">
    <property type="entry name" value="PHYTOCHROME-LIKE PROTEIN CPH1"/>
    <property type="match status" value="1"/>
</dbReference>
<dbReference type="InterPro" id="IPR003018">
    <property type="entry name" value="GAF"/>
</dbReference>
<dbReference type="InterPro" id="IPR000700">
    <property type="entry name" value="PAS-assoc_C"/>
</dbReference>
<dbReference type="GO" id="GO:0000155">
    <property type="term" value="F:phosphorelay sensor kinase activity"/>
    <property type="evidence" value="ECO:0007669"/>
    <property type="project" value="InterPro"/>
</dbReference>
<dbReference type="InterPro" id="IPR003661">
    <property type="entry name" value="HisK_dim/P_dom"/>
</dbReference>
<dbReference type="CDD" id="cd00130">
    <property type="entry name" value="PAS"/>
    <property type="match status" value="2"/>
</dbReference>
<dbReference type="AlphaFoldDB" id="A0A4Z0L940"/>
<dbReference type="SMART" id="SM00065">
    <property type="entry name" value="GAF"/>
    <property type="match status" value="1"/>
</dbReference>
<evidence type="ECO:0000256" key="2">
    <source>
        <dbReference type="ARBA" id="ARBA00012438"/>
    </source>
</evidence>
<reference evidence="10 11" key="1">
    <citation type="submission" date="2019-04" db="EMBL/GenBank/DDBJ databases">
        <title>Flavobacterium sp. strain DS2-A Genome sequencing and assembly.</title>
        <authorList>
            <person name="Kim I."/>
        </authorList>
    </citation>
    <scope>NUCLEOTIDE SEQUENCE [LARGE SCALE GENOMIC DNA]</scope>
    <source>
        <strain evidence="10 11">DS2-A</strain>
    </source>
</reference>
<dbReference type="InterPro" id="IPR029016">
    <property type="entry name" value="GAF-like_dom_sf"/>
</dbReference>
<dbReference type="Gene3D" id="3.30.565.10">
    <property type="entry name" value="Histidine kinase-like ATPase, C-terminal domain"/>
    <property type="match status" value="1"/>
</dbReference>
<feature type="coiled-coil region" evidence="6">
    <location>
        <begin position="439"/>
        <end position="466"/>
    </location>
</feature>
<dbReference type="InterPro" id="IPR000014">
    <property type="entry name" value="PAS"/>
</dbReference>
<evidence type="ECO:0000256" key="6">
    <source>
        <dbReference type="SAM" id="Coils"/>
    </source>
</evidence>
<dbReference type="PRINTS" id="PR00344">
    <property type="entry name" value="BCTRLSENSOR"/>
</dbReference>
<accession>A0A4Z0L940</accession>
<dbReference type="Gene3D" id="3.30.450.20">
    <property type="entry name" value="PAS domain"/>
    <property type="match status" value="3"/>
</dbReference>
<organism evidence="10 11">
    <name type="scientific">Flavobacterium humi</name>
    <dbReference type="NCBI Taxonomy" id="2562683"/>
    <lineage>
        <taxon>Bacteria</taxon>
        <taxon>Pseudomonadati</taxon>
        <taxon>Bacteroidota</taxon>
        <taxon>Flavobacteriia</taxon>
        <taxon>Flavobacteriales</taxon>
        <taxon>Flavobacteriaceae</taxon>
        <taxon>Flavobacterium</taxon>
    </lineage>
</organism>
<dbReference type="SMART" id="SM00086">
    <property type="entry name" value="PAC"/>
    <property type="match status" value="3"/>
</dbReference>
<sequence>MGNSNYLKDDFYQHLKGDEELFGKIITSNGKYFFVWDYVNQEHLWISGSVLKKLGFKSEPPENDLTTWKSRLKFTLAPNDTLQGNPSKKEITLENSQKITIKATANLFYIRNQEKEILRVLGVLEKNWFKDASGAKISKKNKFEKTLQESQNRFKFISENISDGIYIIENDQLVFASKAYLKMMDLSEEQKQQSHKKDMFCMVHPDDLEMVKGAIYGAAENKQPSVKYIFRCLTGKGEYKWREDIMNIHYDASGKAFRAITIARDITQEKIEKIESIKKQESIDLQNQLLIKLYSNVMDNALENKIKEVTILAAKGLTIDRASFWEIKNEELICKNLFDKIEEVHSSDAILDVRTIPKYISALNNKTAFTTDEMYTDQDTIELIDNYLRPLGVTDMLDVPIRANGKFYGVLCCEHRDNPRVWSENDISFARALADYLSLALEEDSRKQAEIKLNENQEKLKFIAENTSDGILVFESNAMTYVSPAYSKFSGYSEEYMQNLSLENIFSLVHPEDRERLRIIIYSNLGKQKQNFSYEYRFKGSDGEYQWREDSANVIYKPDGMYSKYILISRDITERKKTERQLIESEQQLRLITENTSDGVLVIENGKLSYVSPSYVKLLNYPKEVYLNFTPEDVYSRFHPDDIVTVQPFIQECLARHLKEFKYEFRFRASDGEYHWREDSANVIYDENGKYSKYIVVTRDISARKEAEKEKNRLFQITEKQNEKLINFTHIVSHDIRSHTSNLSMILDLFEETTDPQEQKEYFSMLKQSTDKLSDTIFFLNETVAIQSGEKGKKVRLNLKKEIEKAILGINAIIKTNKVRLKINIEDHLEIEGTQSYLESIIFNLLTNAIKYKSPERDPVIKIKAGKIAEEIKLSVQDNGLGIDLETNKDKIFGMYKTFHGNPDAVGLGLFMMKNHIESMGGSIDVESEVGVGTTFNLYFI</sequence>
<dbReference type="SUPFAM" id="SSF47384">
    <property type="entry name" value="Homodimeric domain of signal transducing histidine kinase"/>
    <property type="match status" value="1"/>
</dbReference>
<dbReference type="NCBIfam" id="TIGR00229">
    <property type="entry name" value="sensory_box"/>
    <property type="match status" value="3"/>
</dbReference>
<evidence type="ECO:0000313" key="11">
    <source>
        <dbReference type="Proteomes" id="UP000297407"/>
    </source>
</evidence>
<feature type="domain" description="PAS" evidence="8">
    <location>
        <begin position="585"/>
        <end position="657"/>
    </location>
</feature>
<dbReference type="InterPro" id="IPR005467">
    <property type="entry name" value="His_kinase_dom"/>
</dbReference>
<dbReference type="PROSITE" id="PS50109">
    <property type="entry name" value="HIS_KIN"/>
    <property type="match status" value="1"/>
</dbReference>